<dbReference type="AlphaFoldDB" id="A0A5C3KB26"/>
<dbReference type="Gene3D" id="3.80.10.10">
    <property type="entry name" value="Ribonuclease Inhibitor"/>
    <property type="match status" value="1"/>
</dbReference>
<proteinExistence type="predicted"/>
<gene>
    <name evidence="1" type="ORF">FA15DRAFT_676495</name>
</gene>
<name>A0A5C3KB26_COPMA</name>
<protein>
    <submittedName>
        <fullName evidence="1">Uncharacterized protein</fullName>
    </submittedName>
</protein>
<evidence type="ECO:0000313" key="2">
    <source>
        <dbReference type="Proteomes" id="UP000307440"/>
    </source>
</evidence>
<dbReference type="Proteomes" id="UP000307440">
    <property type="component" value="Unassembled WGS sequence"/>
</dbReference>
<sequence length="364" mass="39754">MESLPAEIHAYIAYFTCLTDYGPTMRSFGLVSTYFAEVCGAFRYRTIALHSERSILSLAESVQSRPSHTLNVRNMFIAYPELATANPNLQNKLLQLITQCAPTLHSLTVDCTLSLSTSTTLFSRIFRLHFPTLLELKLAGFYPFPNSVTSSQLPHLRRLHLHGNRNPHGLLQVGNLAGSCPNLTQLHISGLSMALAFAMELAEALDTHVHPADAAIFDSPCPSPPPSPSQYCPDSGSTIPTSIADMFSLSSPTVKFPAKLPHSVKHVVVQPAPELEASGSEGTRGNSRTAVLKDQAMMASLTRIVTRERAQGDGVGIDHAGAELVPDRDIKGLRYTLLPRATRAVSSGEIYKEWKRRISGEGHW</sequence>
<evidence type="ECO:0000313" key="1">
    <source>
        <dbReference type="EMBL" id="TFK16833.1"/>
    </source>
</evidence>
<organism evidence="1 2">
    <name type="scientific">Coprinopsis marcescibilis</name>
    <name type="common">Agaric fungus</name>
    <name type="synonym">Psathyrella marcescibilis</name>
    <dbReference type="NCBI Taxonomy" id="230819"/>
    <lineage>
        <taxon>Eukaryota</taxon>
        <taxon>Fungi</taxon>
        <taxon>Dikarya</taxon>
        <taxon>Basidiomycota</taxon>
        <taxon>Agaricomycotina</taxon>
        <taxon>Agaricomycetes</taxon>
        <taxon>Agaricomycetidae</taxon>
        <taxon>Agaricales</taxon>
        <taxon>Agaricineae</taxon>
        <taxon>Psathyrellaceae</taxon>
        <taxon>Coprinopsis</taxon>
    </lineage>
</organism>
<dbReference type="InterPro" id="IPR032675">
    <property type="entry name" value="LRR_dom_sf"/>
</dbReference>
<dbReference type="OrthoDB" id="3256367at2759"/>
<dbReference type="EMBL" id="ML210627">
    <property type="protein sequence ID" value="TFK16833.1"/>
    <property type="molecule type" value="Genomic_DNA"/>
</dbReference>
<reference evidence="1 2" key="1">
    <citation type="journal article" date="2019" name="Nat. Ecol. Evol.">
        <title>Megaphylogeny resolves global patterns of mushroom evolution.</title>
        <authorList>
            <person name="Varga T."/>
            <person name="Krizsan K."/>
            <person name="Foldi C."/>
            <person name="Dima B."/>
            <person name="Sanchez-Garcia M."/>
            <person name="Sanchez-Ramirez S."/>
            <person name="Szollosi G.J."/>
            <person name="Szarkandi J.G."/>
            <person name="Papp V."/>
            <person name="Albert L."/>
            <person name="Andreopoulos W."/>
            <person name="Angelini C."/>
            <person name="Antonin V."/>
            <person name="Barry K.W."/>
            <person name="Bougher N.L."/>
            <person name="Buchanan P."/>
            <person name="Buyck B."/>
            <person name="Bense V."/>
            <person name="Catcheside P."/>
            <person name="Chovatia M."/>
            <person name="Cooper J."/>
            <person name="Damon W."/>
            <person name="Desjardin D."/>
            <person name="Finy P."/>
            <person name="Geml J."/>
            <person name="Haridas S."/>
            <person name="Hughes K."/>
            <person name="Justo A."/>
            <person name="Karasinski D."/>
            <person name="Kautmanova I."/>
            <person name="Kiss B."/>
            <person name="Kocsube S."/>
            <person name="Kotiranta H."/>
            <person name="LaButti K.M."/>
            <person name="Lechner B.E."/>
            <person name="Liimatainen K."/>
            <person name="Lipzen A."/>
            <person name="Lukacs Z."/>
            <person name="Mihaltcheva S."/>
            <person name="Morgado L.N."/>
            <person name="Niskanen T."/>
            <person name="Noordeloos M.E."/>
            <person name="Ohm R.A."/>
            <person name="Ortiz-Santana B."/>
            <person name="Ovrebo C."/>
            <person name="Racz N."/>
            <person name="Riley R."/>
            <person name="Savchenko A."/>
            <person name="Shiryaev A."/>
            <person name="Soop K."/>
            <person name="Spirin V."/>
            <person name="Szebenyi C."/>
            <person name="Tomsovsky M."/>
            <person name="Tulloss R.E."/>
            <person name="Uehling J."/>
            <person name="Grigoriev I.V."/>
            <person name="Vagvolgyi C."/>
            <person name="Papp T."/>
            <person name="Martin F.M."/>
            <person name="Miettinen O."/>
            <person name="Hibbett D.S."/>
            <person name="Nagy L.G."/>
        </authorList>
    </citation>
    <scope>NUCLEOTIDE SEQUENCE [LARGE SCALE GENOMIC DNA]</scope>
    <source>
        <strain evidence="1 2">CBS 121175</strain>
    </source>
</reference>
<accession>A0A5C3KB26</accession>
<keyword evidence="2" id="KW-1185">Reference proteome</keyword>
<dbReference type="SUPFAM" id="SSF52047">
    <property type="entry name" value="RNI-like"/>
    <property type="match status" value="1"/>
</dbReference>
<dbReference type="STRING" id="230819.A0A5C3KB26"/>